<organism evidence="1 2">
    <name type="scientific">Rotaria magnacalcarata</name>
    <dbReference type="NCBI Taxonomy" id="392030"/>
    <lineage>
        <taxon>Eukaryota</taxon>
        <taxon>Metazoa</taxon>
        <taxon>Spiralia</taxon>
        <taxon>Gnathifera</taxon>
        <taxon>Rotifera</taxon>
        <taxon>Eurotatoria</taxon>
        <taxon>Bdelloidea</taxon>
        <taxon>Philodinida</taxon>
        <taxon>Philodinidae</taxon>
        <taxon>Rotaria</taxon>
    </lineage>
</organism>
<sequence>VHEVLFYDERPFEHEFFLQIAQSFPLIKNLSIKNSKPQNNKLCKESKNDNQDFSIIKFPHLINLTLNLAHDNYIEELLFDTRTCLPNNVVHLNIFTIN</sequence>
<feature type="non-terminal residue" evidence="1">
    <location>
        <position position="1"/>
    </location>
</feature>
<accession>A0A8S3GF72</accession>
<proteinExistence type="predicted"/>
<comment type="caution">
    <text evidence="1">The sequence shown here is derived from an EMBL/GenBank/DDBJ whole genome shotgun (WGS) entry which is preliminary data.</text>
</comment>
<dbReference type="EMBL" id="CAJOBH010267069">
    <property type="protein sequence ID" value="CAF5161850.1"/>
    <property type="molecule type" value="Genomic_DNA"/>
</dbReference>
<dbReference type="Proteomes" id="UP000681967">
    <property type="component" value="Unassembled WGS sequence"/>
</dbReference>
<reference evidence="1" key="1">
    <citation type="submission" date="2021-02" db="EMBL/GenBank/DDBJ databases">
        <authorList>
            <person name="Nowell W R."/>
        </authorList>
    </citation>
    <scope>NUCLEOTIDE SEQUENCE</scope>
</reference>
<name>A0A8S3GF72_9BILA</name>
<evidence type="ECO:0000313" key="1">
    <source>
        <dbReference type="EMBL" id="CAF5161850.1"/>
    </source>
</evidence>
<evidence type="ECO:0000313" key="2">
    <source>
        <dbReference type="Proteomes" id="UP000681967"/>
    </source>
</evidence>
<protein>
    <submittedName>
        <fullName evidence="1">Uncharacterized protein</fullName>
    </submittedName>
</protein>
<dbReference type="AlphaFoldDB" id="A0A8S3GF72"/>
<gene>
    <name evidence="1" type="ORF">BYL167_LOCUS74828</name>
</gene>